<dbReference type="SUPFAM" id="SSF53335">
    <property type="entry name" value="S-adenosyl-L-methionine-dependent methyltransferases"/>
    <property type="match status" value="1"/>
</dbReference>
<dbReference type="CDD" id="cd16387">
    <property type="entry name" value="ParB_N_Srx"/>
    <property type="match status" value="1"/>
</dbReference>
<name>A0ABN2HHM4_9ACTN</name>
<dbReference type="InterPro" id="IPR036086">
    <property type="entry name" value="ParB/Sulfiredoxin_sf"/>
</dbReference>
<evidence type="ECO:0000313" key="1">
    <source>
        <dbReference type="EMBL" id="GAA1688049.1"/>
    </source>
</evidence>
<comment type="caution">
    <text evidence="1">The sequence shown here is derived from an EMBL/GenBank/DDBJ whole genome shotgun (WGS) entry which is preliminary data.</text>
</comment>
<dbReference type="Gene3D" id="3.90.1530.10">
    <property type="entry name" value="Conserved hypothetical protein from pyrococcus furiosus pfu- 392566-001, ParB domain"/>
    <property type="match status" value="1"/>
</dbReference>
<dbReference type="EMBL" id="BAAANY010000015">
    <property type="protein sequence ID" value="GAA1688049.1"/>
    <property type="molecule type" value="Genomic_DNA"/>
</dbReference>
<evidence type="ECO:0008006" key="3">
    <source>
        <dbReference type="Google" id="ProtNLM"/>
    </source>
</evidence>
<proteinExistence type="predicted"/>
<evidence type="ECO:0000313" key="2">
    <source>
        <dbReference type="Proteomes" id="UP001500618"/>
    </source>
</evidence>
<gene>
    <name evidence="1" type="ORF">GCM10009765_41900</name>
</gene>
<keyword evidence="2" id="KW-1185">Reference proteome</keyword>
<dbReference type="RefSeq" id="WP_344311971.1">
    <property type="nucleotide sequence ID" value="NZ_BAAANY010000015.1"/>
</dbReference>
<reference evidence="1 2" key="1">
    <citation type="journal article" date="2019" name="Int. J. Syst. Evol. Microbiol.">
        <title>The Global Catalogue of Microorganisms (GCM) 10K type strain sequencing project: providing services to taxonomists for standard genome sequencing and annotation.</title>
        <authorList>
            <consortium name="The Broad Institute Genomics Platform"/>
            <consortium name="The Broad Institute Genome Sequencing Center for Infectious Disease"/>
            <person name="Wu L."/>
            <person name="Ma J."/>
        </authorList>
    </citation>
    <scope>NUCLEOTIDE SEQUENCE [LARGE SCALE GENOMIC DNA]</scope>
    <source>
        <strain evidence="1 2">JCM 14718</strain>
    </source>
</reference>
<sequence length="433" mass="46761">MKSLPRRALNAARFRGRRAAARGRVTAVALADRATGAARRSVPAPVRLRLSRTFLRPSQSSMVAIDQLLLGAQGGLSPKEFSQATGDLLWPSTPLAAGPHVQLLAADGALTDEQILASPYGQLGLRCLKTSGSYFWADAPAGVVEVARDFLARKESSSYEPRANQSGPADPILVERIRGSEYFGVLDGHHRIALAYAAGETTVPVTVKRTTASTPLQDLLLRMSWLDGTKELYQPLPAPELERGWTLVRQCTDRLEKMQAFLSARGISPGSYLDVASCYGWFVAQMSAAGFLAEGVERDPLAQPLGSAVYGLPASVVHIRQCEDFLAAAGRRWDVVSCFSLLHHFALGRGTIGPAELVRLLDEVTGKVLFLDTGQDHEAWFGTSLAGWDTPRIAGFLAEHGTFDEIINLGPDSDGVGPYAGNYGRHLFACIRH</sequence>
<dbReference type="Proteomes" id="UP001500618">
    <property type="component" value="Unassembled WGS sequence"/>
</dbReference>
<dbReference type="Gene3D" id="3.40.50.150">
    <property type="entry name" value="Vaccinia Virus protein VP39"/>
    <property type="match status" value="1"/>
</dbReference>
<protein>
    <recommendedName>
        <fullName evidence="3">ParB/Sulfiredoxin domain-containing protein</fullName>
    </recommendedName>
</protein>
<organism evidence="1 2">
    <name type="scientific">Fodinicola feengrottensis</name>
    <dbReference type="NCBI Taxonomy" id="435914"/>
    <lineage>
        <taxon>Bacteria</taxon>
        <taxon>Bacillati</taxon>
        <taxon>Actinomycetota</taxon>
        <taxon>Actinomycetes</taxon>
        <taxon>Mycobacteriales</taxon>
        <taxon>Fodinicola</taxon>
    </lineage>
</organism>
<dbReference type="InterPro" id="IPR029063">
    <property type="entry name" value="SAM-dependent_MTases_sf"/>
</dbReference>
<accession>A0ABN2HHM4</accession>
<dbReference type="SUPFAM" id="SSF110849">
    <property type="entry name" value="ParB/Sulfiredoxin"/>
    <property type="match status" value="1"/>
</dbReference>